<evidence type="ECO:0000313" key="3">
    <source>
        <dbReference type="Proteomes" id="UP000595140"/>
    </source>
</evidence>
<name>A0A484L9P9_9ASTE</name>
<protein>
    <submittedName>
        <fullName evidence="2">Uncharacterized protein</fullName>
    </submittedName>
</protein>
<sequence length="239" mass="25954">MPPSDGKIFPSMGGVSSSTQPTSSLGFHPQGSGTHPIGRATGSLGSLEPSHVQVDGFGLHCSQSLPGTFPPPLAVEGMTSLLSSFHQLLSTSQNQRRRASLDCPLARMLLSIDWTFSGPSRRLESLPGPPASGGPQSVQRSSLMPIPDNAFGDLPHPYAREAHLFTGYTAWAGEDFQCSLYEMDQFRKDHPDVVESPAWPFMLDEYTRMSEYVTTSATQRNALRLLDRNAALSRESGDF</sequence>
<dbReference type="AlphaFoldDB" id="A0A484L9P9"/>
<proteinExistence type="predicted"/>
<feature type="region of interest" description="Disordered" evidence="1">
    <location>
        <begin position="1"/>
        <end position="49"/>
    </location>
</feature>
<reference evidence="2 3" key="1">
    <citation type="submission" date="2018-04" db="EMBL/GenBank/DDBJ databases">
        <authorList>
            <person name="Vogel A."/>
        </authorList>
    </citation>
    <scope>NUCLEOTIDE SEQUENCE [LARGE SCALE GENOMIC DNA]</scope>
</reference>
<dbReference type="Proteomes" id="UP000595140">
    <property type="component" value="Unassembled WGS sequence"/>
</dbReference>
<dbReference type="EMBL" id="OOIL02001149">
    <property type="protein sequence ID" value="VFQ73117.1"/>
    <property type="molecule type" value="Genomic_DNA"/>
</dbReference>
<feature type="compositionally biased region" description="Polar residues" evidence="1">
    <location>
        <begin position="14"/>
        <end position="25"/>
    </location>
</feature>
<organism evidence="2 3">
    <name type="scientific">Cuscuta campestris</name>
    <dbReference type="NCBI Taxonomy" id="132261"/>
    <lineage>
        <taxon>Eukaryota</taxon>
        <taxon>Viridiplantae</taxon>
        <taxon>Streptophyta</taxon>
        <taxon>Embryophyta</taxon>
        <taxon>Tracheophyta</taxon>
        <taxon>Spermatophyta</taxon>
        <taxon>Magnoliopsida</taxon>
        <taxon>eudicotyledons</taxon>
        <taxon>Gunneridae</taxon>
        <taxon>Pentapetalae</taxon>
        <taxon>asterids</taxon>
        <taxon>lamiids</taxon>
        <taxon>Solanales</taxon>
        <taxon>Convolvulaceae</taxon>
        <taxon>Cuscuteae</taxon>
        <taxon>Cuscuta</taxon>
        <taxon>Cuscuta subgen. Grammica</taxon>
        <taxon>Cuscuta sect. Cleistogrammica</taxon>
    </lineage>
</organism>
<keyword evidence="3" id="KW-1185">Reference proteome</keyword>
<accession>A0A484L9P9</accession>
<gene>
    <name evidence="2" type="ORF">CCAM_LOCUS14893</name>
</gene>
<evidence type="ECO:0000256" key="1">
    <source>
        <dbReference type="SAM" id="MobiDB-lite"/>
    </source>
</evidence>
<evidence type="ECO:0000313" key="2">
    <source>
        <dbReference type="EMBL" id="VFQ73117.1"/>
    </source>
</evidence>
<feature type="region of interest" description="Disordered" evidence="1">
    <location>
        <begin position="121"/>
        <end position="141"/>
    </location>
</feature>